<reference evidence="2 3" key="1">
    <citation type="submission" date="2019-04" db="EMBL/GenBank/DDBJ databases">
        <title>Draft genome sequences of Streptomyces avermitilis ATCC 31267.</title>
        <authorList>
            <person name="Komaki H."/>
            <person name="Tamura T."/>
            <person name="Hosoyama A."/>
        </authorList>
    </citation>
    <scope>NUCLEOTIDE SEQUENCE [LARGE SCALE GENOMIC DNA]</scope>
    <source>
        <strain evidence="2 3">ATCC 31267</strain>
    </source>
</reference>
<sequence>MWAMASVTHYDLILSPRPDDLVVITPTPSNVLTYLVPRGKPVGLPGLRLEEARADAFQLRHLVTGARMTVTDRPPVPPFDGGFDEHRVWTVDQGLTGEEHDALADVPPMTDDTLVLLSGLVTRIGLRDPQRQWALGNWFMDPLDRTSAWGGRVGRRLWGRGDWWELTWGSFPFAEDVAMALTDPQAGIAGAHAVRVRRGWEVQVGTAVLALRVEEG</sequence>
<evidence type="ECO:0000313" key="1">
    <source>
        <dbReference type="EMBL" id="GDY70408.1"/>
    </source>
</evidence>
<protein>
    <submittedName>
        <fullName evidence="1">Uncharacterized protein</fullName>
    </submittedName>
</protein>
<name>A0A4D4MEL1_STRAX</name>
<reference evidence="1 4" key="2">
    <citation type="submission" date="2019-04" db="EMBL/GenBank/DDBJ databases">
        <title>Draft genome sequences of Streptomyces avermitilis NBRC 14893.</title>
        <authorList>
            <person name="Komaki H."/>
            <person name="Tamura T."/>
            <person name="Hosoyama A."/>
        </authorList>
    </citation>
    <scope>NUCLEOTIDE SEQUENCE [LARGE SCALE GENOMIC DNA]</scope>
    <source>
        <strain evidence="1 4">NBRC 14893</strain>
    </source>
</reference>
<dbReference type="EMBL" id="BJHY01000004">
    <property type="protein sequence ID" value="GDY80722.1"/>
    <property type="molecule type" value="Genomic_DNA"/>
</dbReference>
<evidence type="ECO:0000313" key="2">
    <source>
        <dbReference type="EMBL" id="GDY80722.1"/>
    </source>
</evidence>
<evidence type="ECO:0000313" key="4">
    <source>
        <dbReference type="Proteomes" id="UP000302139"/>
    </source>
</evidence>
<evidence type="ECO:0000313" key="3">
    <source>
        <dbReference type="Proteomes" id="UP000299211"/>
    </source>
</evidence>
<dbReference type="AlphaFoldDB" id="A0A4D4MEL1"/>
<proteinExistence type="predicted"/>
<organism evidence="1 4">
    <name type="scientific">Streptomyces avermitilis</name>
    <dbReference type="NCBI Taxonomy" id="33903"/>
    <lineage>
        <taxon>Bacteria</taxon>
        <taxon>Bacillati</taxon>
        <taxon>Actinomycetota</taxon>
        <taxon>Actinomycetes</taxon>
        <taxon>Kitasatosporales</taxon>
        <taxon>Streptomycetaceae</taxon>
        <taxon>Streptomyces</taxon>
    </lineage>
</organism>
<dbReference type="Proteomes" id="UP000302139">
    <property type="component" value="Unassembled WGS sequence"/>
</dbReference>
<dbReference type="Proteomes" id="UP000299211">
    <property type="component" value="Unassembled WGS sequence"/>
</dbReference>
<accession>A0A4D4MEL1</accession>
<comment type="caution">
    <text evidence="1">The sequence shown here is derived from an EMBL/GenBank/DDBJ whole genome shotgun (WGS) entry which is preliminary data.</text>
</comment>
<dbReference type="EMBL" id="BJHX01000005">
    <property type="protein sequence ID" value="GDY70408.1"/>
    <property type="molecule type" value="Genomic_DNA"/>
</dbReference>
<gene>
    <name evidence="1" type="ORF">SAV14893_098010</name>
    <name evidence="2" type="ORF">SAV31267_102070</name>
</gene>